<keyword evidence="6 12" id="KW-0479">Metal-binding</keyword>
<evidence type="ECO:0000256" key="7">
    <source>
        <dbReference type="ARBA" id="ARBA00022989"/>
    </source>
</evidence>
<sequence length="322" mass="37328">MTLSSTLICRIAFGRRYKDDEGVERRKFHSLFNEIQAMVVTPFVSDYIPFMGWIDRVKGLHARLNRIFKELDEFLQEVIDEHMNPNRDTNEEGEDIVHVLLQLKKQRSLSFDLTYDHIKAILVFATADTTAATIVWAMTALMKNPRVMKKVQEEVRNLGDQKNFLDEDDIKRCNYFKALMKEILRLYLPAPLLVPKETNEKCSIDGYEIPAKTIVYINAWAIHRDDKAWESPDEFYPERFLESSIDFKGQDFGFIPFGAGRRICPGMHMALVALDLLLANLLYSFDWELPKGVKMEDVDFEGLPGLAQHKKNPLYLVAKTKE</sequence>
<comment type="cofactor">
    <cofactor evidence="1">
        <name>heme</name>
        <dbReference type="ChEBI" id="CHEBI:30413"/>
    </cofactor>
</comment>
<dbReference type="PRINTS" id="PR00385">
    <property type="entry name" value="P450"/>
</dbReference>
<evidence type="ECO:0000313" key="13">
    <source>
        <dbReference type="EMBL" id="MED6176320.1"/>
    </source>
</evidence>
<keyword evidence="5" id="KW-0812">Transmembrane</keyword>
<evidence type="ECO:0000256" key="5">
    <source>
        <dbReference type="ARBA" id="ARBA00022692"/>
    </source>
</evidence>
<evidence type="ECO:0000256" key="4">
    <source>
        <dbReference type="ARBA" id="ARBA00022617"/>
    </source>
</evidence>
<evidence type="ECO:0000256" key="10">
    <source>
        <dbReference type="ARBA" id="ARBA00023033"/>
    </source>
</evidence>
<reference evidence="13 14" key="1">
    <citation type="journal article" date="2023" name="Plants (Basel)">
        <title>Bridging the Gap: Combining Genomics and Transcriptomics Approaches to Understand Stylosanthes scabra, an Orphan Legume from the Brazilian Caatinga.</title>
        <authorList>
            <person name="Ferreira-Neto J.R.C."/>
            <person name="da Silva M.D."/>
            <person name="Binneck E."/>
            <person name="de Melo N.F."/>
            <person name="da Silva R.H."/>
            <person name="de Melo A.L.T.M."/>
            <person name="Pandolfi V."/>
            <person name="Bustamante F.O."/>
            <person name="Brasileiro-Vidal A.C."/>
            <person name="Benko-Iseppon A.M."/>
        </authorList>
    </citation>
    <scope>NUCLEOTIDE SEQUENCE [LARGE SCALE GENOMIC DNA]</scope>
    <source>
        <tissue evidence="13">Leaves</tissue>
    </source>
</reference>
<evidence type="ECO:0000256" key="1">
    <source>
        <dbReference type="ARBA" id="ARBA00001971"/>
    </source>
</evidence>
<dbReference type="EMBL" id="JASCZI010152550">
    <property type="protein sequence ID" value="MED6176320.1"/>
    <property type="molecule type" value="Genomic_DNA"/>
</dbReference>
<name>A0ABU6VU88_9FABA</name>
<keyword evidence="14" id="KW-1185">Reference proteome</keyword>
<comment type="caution">
    <text evidence="13">The sequence shown here is derived from an EMBL/GenBank/DDBJ whole genome shotgun (WGS) entry which is preliminary data.</text>
</comment>
<dbReference type="Pfam" id="PF00067">
    <property type="entry name" value="p450"/>
    <property type="match status" value="1"/>
</dbReference>
<keyword evidence="11" id="KW-0472">Membrane</keyword>
<evidence type="ECO:0000256" key="8">
    <source>
        <dbReference type="ARBA" id="ARBA00023002"/>
    </source>
</evidence>
<dbReference type="InterPro" id="IPR002401">
    <property type="entry name" value="Cyt_P450_E_grp-I"/>
</dbReference>
<proteinExistence type="inferred from homology"/>
<evidence type="ECO:0000256" key="11">
    <source>
        <dbReference type="ARBA" id="ARBA00023136"/>
    </source>
</evidence>
<keyword evidence="4 12" id="KW-0349">Heme</keyword>
<dbReference type="InterPro" id="IPR036396">
    <property type="entry name" value="Cyt_P450_sf"/>
</dbReference>
<dbReference type="InterPro" id="IPR001128">
    <property type="entry name" value="Cyt_P450"/>
</dbReference>
<dbReference type="InterPro" id="IPR017972">
    <property type="entry name" value="Cyt_P450_CS"/>
</dbReference>
<accession>A0ABU6VU88</accession>
<evidence type="ECO:0000256" key="9">
    <source>
        <dbReference type="ARBA" id="ARBA00023004"/>
    </source>
</evidence>
<protein>
    <submittedName>
        <fullName evidence="13">Uncharacterized protein</fullName>
    </submittedName>
</protein>
<keyword evidence="10 12" id="KW-0503">Monooxygenase</keyword>
<comment type="subcellular location">
    <subcellularLocation>
        <location evidence="2">Membrane</location>
        <topology evidence="2">Single-pass membrane protein</topology>
    </subcellularLocation>
</comment>
<keyword evidence="7" id="KW-1133">Transmembrane helix</keyword>
<dbReference type="Gene3D" id="1.10.630.10">
    <property type="entry name" value="Cytochrome P450"/>
    <property type="match status" value="1"/>
</dbReference>
<comment type="similarity">
    <text evidence="3 12">Belongs to the cytochrome P450 family.</text>
</comment>
<organism evidence="13 14">
    <name type="scientific">Stylosanthes scabra</name>
    <dbReference type="NCBI Taxonomy" id="79078"/>
    <lineage>
        <taxon>Eukaryota</taxon>
        <taxon>Viridiplantae</taxon>
        <taxon>Streptophyta</taxon>
        <taxon>Embryophyta</taxon>
        <taxon>Tracheophyta</taxon>
        <taxon>Spermatophyta</taxon>
        <taxon>Magnoliopsida</taxon>
        <taxon>eudicotyledons</taxon>
        <taxon>Gunneridae</taxon>
        <taxon>Pentapetalae</taxon>
        <taxon>rosids</taxon>
        <taxon>fabids</taxon>
        <taxon>Fabales</taxon>
        <taxon>Fabaceae</taxon>
        <taxon>Papilionoideae</taxon>
        <taxon>50 kb inversion clade</taxon>
        <taxon>dalbergioids sensu lato</taxon>
        <taxon>Dalbergieae</taxon>
        <taxon>Pterocarpus clade</taxon>
        <taxon>Stylosanthes</taxon>
    </lineage>
</organism>
<dbReference type="PANTHER" id="PTHR47955">
    <property type="entry name" value="CYTOCHROME P450 FAMILY 71 PROTEIN"/>
    <property type="match status" value="1"/>
</dbReference>
<gene>
    <name evidence="13" type="ORF">PIB30_087028</name>
</gene>
<evidence type="ECO:0000313" key="14">
    <source>
        <dbReference type="Proteomes" id="UP001341840"/>
    </source>
</evidence>
<evidence type="ECO:0000256" key="12">
    <source>
        <dbReference type="RuleBase" id="RU000461"/>
    </source>
</evidence>
<keyword evidence="9 12" id="KW-0408">Iron</keyword>
<keyword evidence="8 12" id="KW-0560">Oxidoreductase</keyword>
<dbReference type="SUPFAM" id="SSF48264">
    <property type="entry name" value="Cytochrome P450"/>
    <property type="match status" value="1"/>
</dbReference>
<dbReference type="PANTHER" id="PTHR47955:SF22">
    <property type="entry name" value="CYTOCHROME P450 83B1-LIKE"/>
    <property type="match status" value="1"/>
</dbReference>
<evidence type="ECO:0000256" key="6">
    <source>
        <dbReference type="ARBA" id="ARBA00022723"/>
    </source>
</evidence>
<dbReference type="Proteomes" id="UP001341840">
    <property type="component" value="Unassembled WGS sequence"/>
</dbReference>
<evidence type="ECO:0000256" key="2">
    <source>
        <dbReference type="ARBA" id="ARBA00004167"/>
    </source>
</evidence>
<dbReference type="PRINTS" id="PR00463">
    <property type="entry name" value="EP450I"/>
</dbReference>
<dbReference type="PROSITE" id="PS00086">
    <property type="entry name" value="CYTOCHROME_P450"/>
    <property type="match status" value="1"/>
</dbReference>
<evidence type="ECO:0000256" key="3">
    <source>
        <dbReference type="ARBA" id="ARBA00010617"/>
    </source>
</evidence>